<dbReference type="PANTHER" id="PTHR43386">
    <property type="entry name" value="OLIGOPEPTIDE TRANSPORT SYSTEM PERMEASE PROTEIN APPC"/>
    <property type="match status" value="1"/>
</dbReference>
<dbReference type="InterPro" id="IPR025966">
    <property type="entry name" value="OppC_N"/>
</dbReference>
<dbReference type="PANTHER" id="PTHR43386:SF25">
    <property type="entry name" value="PEPTIDE ABC TRANSPORTER PERMEASE PROTEIN"/>
    <property type="match status" value="1"/>
</dbReference>
<evidence type="ECO:0000256" key="3">
    <source>
        <dbReference type="ARBA" id="ARBA00022475"/>
    </source>
</evidence>
<dbReference type="SUPFAM" id="SSF161098">
    <property type="entry name" value="MetI-like"/>
    <property type="match status" value="1"/>
</dbReference>
<gene>
    <name evidence="9" type="ORF">SO3561_05978</name>
</gene>
<protein>
    <submittedName>
        <fullName evidence="9">ABC transporter permease</fullName>
    </submittedName>
</protein>
<sequence>MTTLDTAPPAPPATAPARAARAWRTLRSSRAAVIGLAIVGVHVLIAVLAPLLTSYDPIANDSSHALLGPGWDHWAGTDQYGRDVLARVLYGGRYALGVSVAATLVTVALGTVVGCAAALRGGWFDDVLGRVLDAVLAVPSILALLVVVTALGTGPAVIVLAIAVVYVPQVVRVVRGAALAVVPADYVTAARARGESTWSILRREVLPNITDVVCVEFAMRASWVVLLISSLSFLGFGADPPTPDWGLMVAENRTAITVVPMASLAPIIALATLVVGLNLAADGLSKAWGVDRIREGS</sequence>
<comment type="caution">
    <text evidence="9">The sequence shown here is derived from an EMBL/GenBank/DDBJ whole genome shotgun (WGS) entry which is preliminary data.</text>
</comment>
<evidence type="ECO:0000256" key="2">
    <source>
        <dbReference type="ARBA" id="ARBA00022448"/>
    </source>
</evidence>
<reference evidence="10" key="1">
    <citation type="submission" date="2017-05" db="EMBL/GenBank/DDBJ databases">
        <title>Streptomyces olivochromogenes NBRC 3561 whole genome shotgun sequence.</title>
        <authorList>
            <person name="Dohra H."/>
            <person name="Kodani S."/>
        </authorList>
    </citation>
    <scope>NUCLEOTIDE SEQUENCE [LARGE SCALE GENOMIC DNA]</scope>
    <source>
        <strain evidence="10">NBRC 3561</strain>
    </source>
</reference>
<dbReference type="InterPro" id="IPR035906">
    <property type="entry name" value="MetI-like_sf"/>
</dbReference>
<organism evidence="9 10">
    <name type="scientific">Streptomyces olivochromogenes</name>
    <dbReference type="NCBI Taxonomy" id="1963"/>
    <lineage>
        <taxon>Bacteria</taxon>
        <taxon>Bacillati</taxon>
        <taxon>Actinomycetota</taxon>
        <taxon>Actinomycetes</taxon>
        <taxon>Kitasatosporales</taxon>
        <taxon>Streptomycetaceae</taxon>
        <taxon>Streptomyces</taxon>
    </lineage>
</organism>
<feature type="transmembrane region" description="Helical" evidence="7">
    <location>
        <begin position="131"/>
        <end position="151"/>
    </location>
</feature>
<dbReference type="RefSeq" id="WP_067377461.1">
    <property type="nucleotide sequence ID" value="NZ_BDQI01000014.1"/>
</dbReference>
<dbReference type="PROSITE" id="PS50928">
    <property type="entry name" value="ABC_TM1"/>
    <property type="match status" value="1"/>
</dbReference>
<name>A0A250VJR2_STROL</name>
<evidence type="ECO:0000256" key="6">
    <source>
        <dbReference type="ARBA" id="ARBA00023136"/>
    </source>
</evidence>
<dbReference type="Pfam" id="PF12911">
    <property type="entry name" value="OppC_N"/>
    <property type="match status" value="1"/>
</dbReference>
<evidence type="ECO:0000256" key="1">
    <source>
        <dbReference type="ARBA" id="ARBA00004651"/>
    </source>
</evidence>
<keyword evidence="2 7" id="KW-0813">Transport</keyword>
<dbReference type="CDD" id="cd06261">
    <property type="entry name" value="TM_PBP2"/>
    <property type="match status" value="1"/>
</dbReference>
<evidence type="ECO:0000256" key="5">
    <source>
        <dbReference type="ARBA" id="ARBA00022989"/>
    </source>
</evidence>
<dbReference type="STRING" id="1963.AQJ27_34760"/>
<dbReference type="EMBL" id="BDQI01000014">
    <property type="protein sequence ID" value="GAX54427.1"/>
    <property type="molecule type" value="Genomic_DNA"/>
</dbReference>
<dbReference type="GO" id="GO:0055085">
    <property type="term" value="P:transmembrane transport"/>
    <property type="evidence" value="ECO:0007669"/>
    <property type="project" value="InterPro"/>
</dbReference>
<evidence type="ECO:0000256" key="4">
    <source>
        <dbReference type="ARBA" id="ARBA00022692"/>
    </source>
</evidence>
<dbReference type="AlphaFoldDB" id="A0A250VJR2"/>
<keyword evidence="6 7" id="KW-0472">Membrane</keyword>
<evidence type="ECO:0000259" key="8">
    <source>
        <dbReference type="PROSITE" id="PS50928"/>
    </source>
</evidence>
<feature type="transmembrane region" description="Helical" evidence="7">
    <location>
        <begin position="31"/>
        <end position="52"/>
    </location>
</feature>
<evidence type="ECO:0000313" key="10">
    <source>
        <dbReference type="Proteomes" id="UP000217446"/>
    </source>
</evidence>
<accession>A0A250VJR2</accession>
<dbReference type="GO" id="GO:0005886">
    <property type="term" value="C:plasma membrane"/>
    <property type="evidence" value="ECO:0007669"/>
    <property type="project" value="UniProtKB-SubCell"/>
</dbReference>
<dbReference type="Proteomes" id="UP000217446">
    <property type="component" value="Unassembled WGS sequence"/>
</dbReference>
<feature type="transmembrane region" description="Helical" evidence="7">
    <location>
        <begin position="94"/>
        <end position="119"/>
    </location>
</feature>
<evidence type="ECO:0000313" key="9">
    <source>
        <dbReference type="EMBL" id="GAX54427.1"/>
    </source>
</evidence>
<feature type="domain" description="ABC transmembrane type-1" evidence="8">
    <location>
        <begin position="92"/>
        <end position="279"/>
    </location>
</feature>
<keyword evidence="5 7" id="KW-1133">Transmembrane helix</keyword>
<dbReference type="Pfam" id="PF00528">
    <property type="entry name" value="BPD_transp_1"/>
    <property type="match status" value="1"/>
</dbReference>
<dbReference type="Gene3D" id="1.10.3720.10">
    <property type="entry name" value="MetI-like"/>
    <property type="match status" value="1"/>
</dbReference>
<feature type="transmembrane region" description="Helical" evidence="7">
    <location>
        <begin position="258"/>
        <end position="280"/>
    </location>
</feature>
<proteinExistence type="inferred from homology"/>
<comment type="subcellular location">
    <subcellularLocation>
        <location evidence="1 7">Cell membrane</location>
        <topology evidence="1 7">Multi-pass membrane protein</topology>
    </subcellularLocation>
</comment>
<keyword evidence="10" id="KW-1185">Reference proteome</keyword>
<dbReference type="InterPro" id="IPR050366">
    <property type="entry name" value="BP-dependent_transpt_permease"/>
</dbReference>
<keyword evidence="4 7" id="KW-0812">Transmembrane</keyword>
<dbReference type="InterPro" id="IPR000515">
    <property type="entry name" value="MetI-like"/>
</dbReference>
<evidence type="ECO:0000256" key="7">
    <source>
        <dbReference type="RuleBase" id="RU363032"/>
    </source>
</evidence>
<feature type="transmembrane region" description="Helical" evidence="7">
    <location>
        <begin position="217"/>
        <end position="238"/>
    </location>
</feature>
<comment type="similarity">
    <text evidence="7">Belongs to the binding-protein-dependent transport system permease family.</text>
</comment>
<keyword evidence="3" id="KW-1003">Cell membrane</keyword>